<evidence type="ECO:0000313" key="3">
    <source>
        <dbReference type="Proteomes" id="UP001562425"/>
    </source>
</evidence>
<feature type="domain" description="BTB" evidence="1">
    <location>
        <begin position="30"/>
        <end position="96"/>
    </location>
</feature>
<gene>
    <name evidence="2" type="ORF">pipiens_005502</name>
</gene>
<dbReference type="SMART" id="SM00225">
    <property type="entry name" value="BTB"/>
    <property type="match status" value="1"/>
</dbReference>
<accession>A0ABD1DXX1</accession>
<dbReference type="SUPFAM" id="SSF54695">
    <property type="entry name" value="POZ domain"/>
    <property type="match status" value="1"/>
</dbReference>
<dbReference type="PANTHER" id="PTHR45774:SF9">
    <property type="entry name" value="LUTE, ISOFORM D"/>
    <property type="match status" value="1"/>
</dbReference>
<sequence>MTGRLTSHYRFVDLSAASRWEGLVNSAQFADVIFRVGEPGELMYGHKAILVQASRVFRTLFGEAPPGQAIPIGDIEPATFRELLRYMYADRITVTLKNAVDVLYGARKYQLWTLTEICQNYLRLKLTEADVLNVFEANRRYELAWVNRICLGIICDNPIQAFDDECFWKLSGKSVELIALRQAMNCRPDQLLTAIKKWMKINRNAFEEGTRIINVAREQKDRTVMCKKMHNFAAGLYVDNNTRSSTKFILKIDSGKAISIYGVGICIKSKKSPAAIELDITVERTSNGKLTRPLIAPMKRTMTAQAADIHVVEVLFKKLAIGQGTSCSVQIQVTHQRGTTLYCYKGFEPEHPEVGLRFESSTGYPNPGRSCVAYVLYDDRKYFRGSV</sequence>
<dbReference type="Pfam" id="PF00651">
    <property type="entry name" value="BTB"/>
    <property type="match status" value="1"/>
</dbReference>
<dbReference type="Gene3D" id="3.30.710.10">
    <property type="entry name" value="Potassium Channel Kv1.1, Chain A"/>
    <property type="match status" value="1"/>
</dbReference>
<dbReference type="InterPro" id="IPR000210">
    <property type="entry name" value="BTB/POZ_dom"/>
</dbReference>
<dbReference type="PROSITE" id="PS50097">
    <property type="entry name" value="BTB"/>
    <property type="match status" value="1"/>
</dbReference>
<keyword evidence="3" id="KW-1185">Reference proteome</keyword>
<evidence type="ECO:0000259" key="1">
    <source>
        <dbReference type="PROSITE" id="PS50097"/>
    </source>
</evidence>
<protein>
    <recommendedName>
        <fullName evidence="1">BTB domain-containing protein</fullName>
    </recommendedName>
</protein>
<dbReference type="EMBL" id="JBEHCU010000961">
    <property type="protein sequence ID" value="KAL1403970.1"/>
    <property type="molecule type" value="Genomic_DNA"/>
</dbReference>
<dbReference type="Proteomes" id="UP001562425">
    <property type="component" value="Unassembled WGS sequence"/>
</dbReference>
<reference evidence="2 3" key="1">
    <citation type="submission" date="2024-05" db="EMBL/GenBank/DDBJ databases">
        <title>Culex pipiens pipiens assembly and annotation.</title>
        <authorList>
            <person name="Alout H."/>
            <person name="Durand T."/>
        </authorList>
    </citation>
    <scope>NUCLEOTIDE SEQUENCE [LARGE SCALE GENOMIC DNA]</scope>
    <source>
        <strain evidence="2">HA-2024</strain>
        <tissue evidence="2">Whole body</tissue>
    </source>
</reference>
<comment type="caution">
    <text evidence="2">The sequence shown here is derived from an EMBL/GenBank/DDBJ whole genome shotgun (WGS) entry which is preliminary data.</text>
</comment>
<dbReference type="PANTHER" id="PTHR45774">
    <property type="entry name" value="BTB/POZ DOMAIN-CONTAINING"/>
    <property type="match status" value="1"/>
</dbReference>
<dbReference type="InterPro" id="IPR011333">
    <property type="entry name" value="SKP1/BTB/POZ_sf"/>
</dbReference>
<name>A0ABD1DXX1_CULPP</name>
<proteinExistence type="predicted"/>
<evidence type="ECO:0000313" key="2">
    <source>
        <dbReference type="EMBL" id="KAL1403970.1"/>
    </source>
</evidence>
<dbReference type="AlphaFoldDB" id="A0ABD1DXX1"/>
<organism evidence="2 3">
    <name type="scientific">Culex pipiens pipiens</name>
    <name type="common">Northern house mosquito</name>
    <dbReference type="NCBI Taxonomy" id="38569"/>
    <lineage>
        <taxon>Eukaryota</taxon>
        <taxon>Metazoa</taxon>
        <taxon>Ecdysozoa</taxon>
        <taxon>Arthropoda</taxon>
        <taxon>Hexapoda</taxon>
        <taxon>Insecta</taxon>
        <taxon>Pterygota</taxon>
        <taxon>Neoptera</taxon>
        <taxon>Endopterygota</taxon>
        <taxon>Diptera</taxon>
        <taxon>Nematocera</taxon>
        <taxon>Culicoidea</taxon>
        <taxon>Culicidae</taxon>
        <taxon>Culicinae</taxon>
        <taxon>Culicini</taxon>
        <taxon>Culex</taxon>
        <taxon>Culex</taxon>
    </lineage>
</organism>